<feature type="region of interest" description="Disordered" evidence="2">
    <location>
        <begin position="297"/>
        <end position="322"/>
    </location>
</feature>
<proteinExistence type="predicted"/>
<dbReference type="VEuPathDB" id="FungiDB:DFL_001520"/>
<name>A0A437A815_ARTFL</name>
<dbReference type="EMBL" id="SAEB01000003">
    <property type="protein sequence ID" value="RVD87278.1"/>
    <property type="molecule type" value="Genomic_DNA"/>
</dbReference>
<dbReference type="AlphaFoldDB" id="A0A437A815"/>
<dbReference type="RefSeq" id="XP_067492822.1">
    <property type="nucleotide sequence ID" value="XM_067630151.1"/>
</dbReference>
<feature type="region of interest" description="Disordered" evidence="2">
    <location>
        <begin position="236"/>
        <end position="260"/>
    </location>
</feature>
<keyword evidence="4" id="KW-1185">Reference proteome</keyword>
<gene>
    <name evidence="3" type="ORF">DFL_001520</name>
</gene>
<evidence type="ECO:0000313" key="3">
    <source>
        <dbReference type="EMBL" id="RVD87278.1"/>
    </source>
</evidence>
<feature type="region of interest" description="Disordered" evidence="2">
    <location>
        <begin position="146"/>
        <end position="181"/>
    </location>
</feature>
<keyword evidence="1" id="KW-0539">Nucleus</keyword>
<feature type="region of interest" description="Disordered" evidence="2">
    <location>
        <begin position="1"/>
        <end position="54"/>
    </location>
</feature>
<dbReference type="OrthoDB" id="5376103at2759"/>
<evidence type="ECO:0000256" key="1">
    <source>
        <dbReference type="ARBA" id="ARBA00023242"/>
    </source>
</evidence>
<protein>
    <recommendedName>
        <fullName evidence="5">Zn(2)-C6 fungal-type domain-containing protein</fullName>
    </recommendedName>
</protein>
<dbReference type="GeneID" id="93583831"/>
<evidence type="ECO:0000256" key="2">
    <source>
        <dbReference type="SAM" id="MobiDB-lite"/>
    </source>
</evidence>
<dbReference type="GO" id="GO:0000981">
    <property type="term" value="F:DNA-binding transcription factor activity, RNA polymerase II-specific"/>
    <property type="evidence" value="ECO:0007669"/>
    <property type="project" value="InterPro"/>
</dbReference>
<accession>A0A437A815</accession>
<comment type="caution">
    <text evidence="3">The sequence shown here is derived from an EMBL/GenBank/DDBJ whole genome shotgun (WGS) entry which is preliminary data.</text>
</comment>
<organism evidence="3 4">
    <name type="scientific">Arthrobotrys flagrans</name>
    <name type="common">Nematode-trapping fungus</name>
    <name type="synonym">Trichothecium flagrans</name>
    <dbReference type="NCBI Taxonomy" id="97331"/>
    <lineage>
        <taxon>Eukaryota</taxon>
        <taxon>Fungi</taxon>
        <taxon>Dikarya</taxon>
        <taxon>Ascomycota</taxon>
        <taxon>Pezizomycotina</taxon>
        <taxon>Orbiliomycetes</taxon>
        <taxon>Orbiliales</taxon>
        <taxon>Orbiliaceae</taxon>
        <taxon>Arthrobotrys</taxon>
    </lineage>
</organism>
<evidence type="ECO:0008006" key="5">
    <source>
        <dbReference type="Google" id="ProtNLM"/>
    </source>
</evidence>
<evidence type="ECO:0000313" key="4">
    <source>
        <dbReference type="Proteomes" id="UP000283090"/>
    </source>
</evidence>
<reference evidence="3 4" key="1">
    <citation type="submission" date="2019-01" db="EMBL/GenBank/DDBJ databases">
        <title>Intercellular communication is required for trap formation in the nematode-trapping fungus Duddingtonia flagrans.</title>
        <authorList>
            <person name="Youssar L."/>
            <person name="Wernet V."/>
            <person name="Hensel N."/>
            <person name="Hildebrandt H.-G."/>
            <person name="Fischer R."/>
        </authorList>
    </citation>
    <scope>NUCLEOTIDE SEQUENCE [LARGE SCALE GENOMIC DNA]</scope>
    <source>
        <strain evidence="3 4">CBS H-5679</strain>
    </source>
</reference>
<feature type="compositionally biased region" description="Basic and acidic residues" evidence="2">
    <location>
        <begin position="148"/>
        <end position="157"/>
    </location>
</feature>
<sequence length="416" mass="45854">MESNAGRQPFEKEIYEEITNDTTHRVESTRTNGSNPADVPPREATPWPENGYENNLKKSMEDEMKDGVESIMIPVESTKLPPILEHGTPGSSVYPEAPTTVNCPNENKNISSIESSSEVICTTTTTSPDLNPLSPLALPPKLPMLQDQKMESKDTTTIKRKRKSPSVGLPSQKPKKPKIIAEPKKTPACKSCYHKHIGCDRLTENEPCRACEKRKQPCERNDVRVVKGEKMVVKEELTAGESSHKAQKTYQKSPVEGGVVTPSSIRTVSVAEAYGEEDQNSCGEEVEGDVPLCVPSQNQERGGNKQVETHVSGSGSGSGSGIEERVEVKGNQYAVMTEAEKEVVNILMGMKSAKVKLLDETTSHCYFEAIKGILMEGVEDSESRKAGLKMLEKLKWQFTWLSGYSDEYAVFQPLCD</sequence>
<dbReference type="GO" id="GO:0008270">
    <property type="term" value="F:zinc ion binding"/>
    <property type="evidence" value="ECO:0007669"/>
    <property type="project" value="InterPro"/>
</dbReference>
<dbReference type="Proteomes" id="UP000283090">
    <property type="component" value="Unassembled WGS sequence"/>
</dbReference>
<dbReference type="InterPro" id="IPR001138">
    <property type="entry name" value="Zn2Cys6_DnaBD"/>
</dbReference>
<feature type="region of interest" description="Disordered" evidence="2">
    <location>
        <begin position="79"/>
        <end position="101"/>
    </location>
</feature>
<dbReference type="CDD" id="cd00067">
    <property type="entry name" value="GAL4"/>
    <property type="match status" value="1"/>
</dbReference>